<keyword evidence="2" id="KW-1185">Reference proteome</keyword>
<dbReference type="AlphaFoldDB" id="A0A9P7VEX7"/>
<proteinExistence type="predicted"/>
<gene>
    <name evidence="1" type="ORF">BT62DRAFT_694490</name>
</gene>
<dbReference type="EMBL" id="MU250587">
    <property type="protein sequence ID" value="KAG7439678.1"/>
    <property type="molecule type" value="Genomic_DNA"/>
</dbReference>
<dbReference type="RefSeq" id="XP_043033178.1">
    <property type="nucleotide sequence ID" value="XM_043181904.1"/>
</dbReference>
<accession>A0A9P7VEX7</accession>
<organism evidence="1 2">
    <name type="scientific">Guyanagaster necrorhizus</name>
    <dbReference type="NCBI Taxonomy" id="856835"/>
    <lineage>
        <taxon>Eukaryota</taxon>
        <taxon>Fungi</taxon>
        <taxon>Dikarya</taxon>
        <taxon>Basidiomycota</taxon>
        <taxon>Agaricomycotina</taxon>
        <taxon>Agaricomycetes</taxon>
        <taxon>Agaricomycetidae</taxon>
        <taxon>Agaricales</taxon>
        <taxon>Marasmiineae</taxon>
        <taxon>Physalacriaceae</taxon>
        <taxon>Guyanagaster</taxon>
    </lineage>
</organism>
<evidence type="ECO:0000313" key="2">
    <source>
        <dbReference type="Proteomes" id="UP000812287"/>
    </source>
</evidence>
<sequence>MTRCSPVLLVVLVDSARQYDLGRSRRNARYSSAYRSGCAMHHQLGGLLGRGPGAVLMNRRTYTLALSTRESFLSSKRSE</sequence>
<evidence type="ECO:0000313" key="1">
    <source>
        <dbReference type="EMBL" id="KAG7439678.1"/>
    </source>
</evidence>
<comment type="caution">
    <text evidence="1">The sequence shown here is derived from an EMBL/GenBank/DDBJ whole genome shotgun (WGS) entry which is preliminary data.</text>
</comment>
<name>A0A9P7VEX7_9AGAR</name>
<protein>
    <submittedName>
        <fullName evidence="1">Uncharacterized protein</fullName>
    </submittedName>
</protein>
<reference evidence="1" key="1">
    <citation type="submission" date="2020-11" db="EMBL/GenBank/DDBJ databases">
        <title>Adaptations for nitrogen fixation in a non-lichenized fungal sporocarp promotes dispersal by wood-feeding termites.</title>
        <authorList>
            <consortium name="DOE Joint Genome Institute"/>
            <person name="Koch R.A."/>
            <person name="Yoon G."/>
            <person name="Arayal U."/>
            <person name="Lail K."/>
            <person name="Amirebrahimi M."/>
            <person name="Labutti K."/>
            <person name="Lipzen A."/>
            <person name="Riley R."/>
            <person name="Barry K."/>
            <person name="Henrissat B."/>
            <person name="Grigoriev I.V."/>
            <person name="Herr J.R."/>
            <person name="Aime M.C."/>
        </authorList>
    </citation>
    <scope>NUCLEOTIDE SEQUENCE</scope>
    <source>
        <strain evidence="1">MCA 3950</strain>
    </source>
</reference>
<dbReference type="Proteomes" id="UP000812287">
    <property type="component" value="Unassembled WGS sequence"/>
</dbReference>
<dbReference type="GeneID" id="66104200"/>